<gene>
    <name evidence="2" type="ORF">PECUL_23A041976</name>
</gene>
<protein>
    <recommendedName>
        <fullName evidence="1">Helix-turn-helix domain-containing protein</fullName>
    </recommendedName>
</protein>
<evidence type="ECO:0000313" key="2">
    <source>
        <dbReference type="EMBL" id="CAH2250933.1"/>
    </source>
</evidence>
<dbReference type="PANTHER" id="PTHR21301">
    <property type="entry name" value="REVERSE TRANSCRIPTASE"/>
    <property type="match status" value="1"/>
</dbReference>
<dbReference type="InterPro" id="IPR058912">
    <property type="entry name" value="HTH_animal"/>
</dbReference>
<feature type="domain" description="Helix-turn-helix" evidence="1">
    <location>
        <begin position="101"/>
        <end position="155"/>
    </location>
</feature>
<dbReference type="PANTHER" id="PTHR21301:SF12">
    <property type="match status" value="1"/>
</dbReference>
<dbReference type="Pfam" id="PF26215">
    <property type="entry name" value="HTH_animal"/>
    <property type="match status" value="1"/>
</dbReference>
<name>A0AAD1VR15_PELCU</name>
<reference evidence="2" key="1">
    <citation type="submission" date="2022-03" db="EMBL/GenBank/DDBJ databases">
        <authorList>
            <person name="Alioto T."/>
            <person name="Alioto T."/>
            <person name="Gomez Garrido J."/>
        </authorList>
    </citation>
    <scope>NUCLEOTIDE SEQUENCE</scope>
</reference>
<dbReference type="AlphaFoldDB" id="A0AAD1VR15"/>
<evidence type="ECO:0000259" key="1">
    <source>
        <dbReference type="Pfam" id="PF26215"/>
    </source>
</evidence>
<accession>A0AAD1VR15</accession>
<proteinExistence type="predicted"/>
<evidence type="ECO:0000313" key="3">
    <source>
        <dbReference type="Proteomes" id="UP001295444"/>
    </source>
</evidence>
<keyword evidence="3" id="KW-1185">Reference proteome</keyword>
<dbReference type="EMBL" id="OW240913">
    <property type="protein sequence ID" value="CAH2250933.1"/>
    <property type="molecule type" value="Genomic_DNA"/>
</dbReference>
<dbReference type="Proteomes" id="UP001295444">
    <property type="component" value="Chromosome 02"/>
</dbReference>
<sequence>MGAPMAPMYANVFMYTYEKRHILTQYGEHYFRFINDILLLWIGSTEEFNLMMQNLNSLPSPVRFIFETSTTHINFLDLQIFVTGKQFRDTLCSKPTDSNTILHASSFHPTNLKDSLPIFQFIRVLRNNSDHYIAETQIKDMFTKFLTRGYSKTCLNLAYTRAVKSITENKIHQANGERFIFPQAFHSES</sequence>
<organism evidence="2 3">
    <name type="scientific">Pelobates cultripes</name>
    <name type="common">Western spadefoot toad</name>
    <dbReference type="NCBI Taxonomy" id="61616"/>
    <lineage>
        <taxon>Eukaryota</taxon>
        <taxon>Metazoa</taxon>
        <taxon>Chordata</taxon>
        <taxon>Craniata</taxon>
        <taxon>Vertebrata</taxon>
        <taxon>Euteleostomi</taxon>
        <taxon>Amphibia</taxon>
        <taxon>Batrachia</taxon>
        <taxon>Anura</taxon>
        <taxon>Pelobatoidea</taxon>
        <taxon>Pelobatidae</taxon>
        <taxon>Pelobates</taxon>
    </lineage>
</organism>